<comment type="caution">
    <text evidence="1">The sequence shown here is derived from an EMBL/GenBank/DDBJ whole genome shotgun (WGS) entry which is preliminary data.</text>
</comment>
<name>A0ABP0KAF8_9DINO</name>
<evidence type="ECO:0000313" key="1">
    <source>
        <dbReference type="EMBL" id="CAK9023786.1"/>
    </source>
</evidence>
<feature type="non-terminal residue" evidence="1">
    <location>
        <position position="447"/>
    </location>
</feature>
<keyword evidence="2" id="KW-1185">Reference proteome</keyword>
<sequence length="447" mass="51040">MKCAFLIATISGAVRLQLSSEDAISWSALDDAVPSTPSFMEDWQIEANACKKTEKRSKNDQKERMFSKMRRWLRSKKDQVKEAESEVPWSVGDDVNGESIQEELVKFLDKEGQEASHGNEGQKFPMFKKPDVNTVTFLEEALETDTEDPCQQQLGGLMRDLQKVCEEAKPEEDRWGWFQSLPAKTCVESVKELFLHGLELVAASQVPVNLVYQKRLPRSTLPLLQSLNFLEKWLVKLATAEKEAILWAGFWTDPNSQDGHLHRASKETLFRFAHLTETETVHPSTKLGRMIEQFNELDQCKGELAWKLTGNFWSFASYSFVLGMKRKEQGTVIALANKDLSGPRSLNKSVLFQHEVPTLGIAAWGLGFWSPQVILIDLKATCNKTSSILRERLFARLSPYFRVRAQRYWTSAEYALRSKPSWQCIDCEEGKCELGPELAQHLRTLRE</sequence>
<accession>A0ABP0KAF8</accession>
<gene>
    <name evidence="1" type="ORF">CCMP2556_LOCUS15357</name>
</gene>
<evidence type="ECO:0000313" key="2">
    <source>
        <dbReference type="Proteomes" id="UP001642484"/>
    </source>
</evidence>
<organism evidence="1 2">
    <name type="scientific">Durusdinium trenchii</name>
    <dbReference type="NCBI Taxonomy" id="1381693"/>
    <lineage>
        <taxon>Eukaryota</taxon>
        <taxon>Sar</taxon>
        <taxon>Alveolata</taxon>
        <taxon>Dinophyceae</taxon>
        <taxon>Suessiales</taxon>
        <taxon>Symbiodiniaceae</taxon>
        <taxon>Durusdinium</taxon>
    </lineage>
</organism>
<dbReference type="EMBL" id="CAXAMN010008036">
    <property type="protein sequence ID" value="CAK9023786.1"/>
    <property type="molecule type" value="Genomic_DNA"/>
</dbReference>
<protein>
    <submittedName>
        <fullName evidence="1">Uncharacterized protein</fullName>
    </submittedName>
</protein>
<dbReference type="Proteomes" id="UP001642484">
    <property type="component" value="Unassembled WGS sequence"/>
</dbReference>
<proteinExistence type="predicted"/>
<reference evidence="1 2" key="1">
    <citation type="submission" date="2024-02" db="EMBL/GenBank/DDBJ databases">
        <authorList>
            <person name="Chen Y."/>
            <person name="Shah S."/>
            <person name="Dougan E. K."/>
            <person name="Thang M."/>
            <person name="Chan C."/>
        </authorList>
    </citation>
    <scope>NUCLEOTIDE SEQUENCE [LARGE SCALE GENOMIC DNA]</scope>
</reference>